<evidence type="ECO:0000313" key="4">
    <source>
        <dbReference type="EMBL" id="TPX54766.1"/>
    </source>
</evidence>
<dbReference type="SMART" id="SM00175">
    <property type="entry name" value="RAB"/>
    <property type="match status" value="1"/>
</dbReference>
<feature type="compositionally biased region" description="Polar residues" evidence="3">
    <location>
        <begin position="723"/>
        <end position="744"/>
    </location>
</feature>
<feature type="compositionally biased region" description="Low complexity" evidence="3">
    <location>
        <begin position="416"/>
        <end position="495"/>
    </location>
</feature>
<dbReference type="AlphaFoldDB" id="A0A507DTA5"/>
<accession>A0A507DTA5</accession>
<dbReference type="Proteomes" id="UP000318582">
    <property type="component" value="Unassembled WGS sequence"/>
</dbReference>
<reference evidence="4 5" key="1">
    <citation type="journal article" date="2019" name="Sci. Rep.">
        <title>Comparative genomics of chytrid fungi reveal insights into the obligate biotrophic and pathogenic lifestyle of Synchytrium endobioticum.</title>
        <authorList>
            <person name="van de Vossenberg B.T.L.H."/>
            <person name="Warris S."/>
            <person name="Nguyen H.D.T."/>
            <person name="van Gent-Pelzer M.P.E."/>
            <person name="Joly D.L."/>
            <person name="van de Geest H.C."/>
            <person name="Bonants P.J.M."/>
            <person name="Smith D.S."/>
            <person name="Levesque C.A."/>
            <person name="van der Lee T.A.J."/>
        </authorList>
    </citation>
    <scope>NUCLEOTIDE SEQUENCE [LARGE SCALE GENOMIC DNA]</scope>
    <source>
        <strain evidence="4 5">CBS 809.83</strain>
    </source>
</reference>
<proteinExistence type="predicted"/>
<keyword evidence="2" id="KW-0342">GTP-binding</keyword>
<feature type="compositionally biased region" description="Polar residues" evidence="3">
    <location>
        <begin position="329"/>
        <end position="339"/>
    </location>
</feature>
<dbReference type="GO" id="GO:0016020">
    <property type="term" value="C:membrane"/>
    <property type="evidence" value="ECO:0007669"/>
    <property type="project" value="InterPro"/>
</dbReference>
<feature type="region of interest" description="Disordered" evidence="3">
    <location>
        <begin position="319"/>
        <end position="382"/>
    </location>
</feature>
<protein>
    <submittedName>
        <fullName evidence="4">Uncharacterized protein</fullName>
    </submittedName>
</protein>
<feature type="compositionally biased region" description="Polar residues" evidence="3">
    <location>
        <begin position="74"/>
        <end position="94"/>
    </location>
</feature>
<feature type="region of interest" description="Disordered" evidence="3">
    <location>
        <begin position="650"/>
        <end position="695"/>
    </location>
</feature>
<organism evidence="4 5">
    <name type="scientific">Powellomyces hirtus</name>
    <dbReference type="NCBI Taxonomy" id="109895"/>
    <lineage>
        <taxon>Eukaryota</taxon>
        <taxon>Fungi</taxon>
        <taxon>Fungi incertae sedis</taxon>
        <taxon>Chytridiomycota</taxon>
        <taxon>Chytridiomycota incertae sedis</taxon>
        <taxon>Chytridiomycetes</taxon>
        <taxon>Spizellomycetales</taxon>
        <taxon>Powellomycetaceae</taxon>
        <taxon>Powellomyces</taxon>
    </lineage>
</organism>
<dbReference type="SMART" id="SM00173">
    <property type="entry name" value="RAS"/>
    <property type="match status" value="1"/>
</dbReference>
<sequence>MLLLDDTGLITHLNILLIGSAHVGKTTLRKCFVRGPSSHGIPKTRARGPWRSVYDPTIEDCNILQYVLPLSNAPSNSADPRSPTDSTSSGSTISNEHESESKDNIRLTEEDLWQRNVGQRIILTLSDVGGHPFYGTIWPSAIAAADAFMLIYDVGNRQSFDAVFGFYRQILELKCARPAHLPIMLLGNMVDNVTSDPSVGLQDKRPRQVTRDMGDALAKLLRVSFNETSAMAPKSVAHCFRQLLGLAQDHAHTLFSAGRVVKAEAQTTASLKSPALRRPSDASFGSDDAGPPRSTTINQSIRGADRVYGQVGRNLDAYGQRGSAGASRDSMSTNVSDGSAISAGKPTGNLIITNPSSSSMSSRPGSASSSSDGIRDLAAPRPDSIRFRRDMIFRAWKTFQDPDSSSALAGDNPNDSRNVLRSLVSSSGSSGSRPASPGLPRSASGSSSQSYAQSGSQPSSSKSNSLTSQAFSSNQAAIPPSTAPSTASAAASTSSPHDEFGLYLAWDAMSRKSGASSAFPTLSSNATSNTNPLGSSRLTTTSSGSGIDVSFWEGRTISEQLRDRARESGWRSPQPDSPREHGKTSAITQPSSVRRYKSSADIRAETLARTEPSMPAESRHSSNSSEAPSLQKSQRDLEMLLEELTVFGFDNEPDDALQSPNVSSQSARPDRLAPPPQFGMTRSRSMGQMKEQASRSAYIPLPSLNTLVEEDHEFSPPEDDVLPSSQHPDGWLSTSRPDNDSPTTRLSEKSRLKRSSRSSAEQPKPNMDLLRSILAELDEKEVKKIVEEFSLRPSTSSTTASTPATYADLDREHDRKQRQGDDGKQPASSREPPNAPYGGMVG</sequence>
<dbReference type="Gene3D" id="3.40.50.300">
    <property type="entry name" value="P-loop containing nucleotide triphosphate hydrolases"/>
    <property type="match status" value="1"/>
</dbReference>
<dbReference type="GO" id="GO:0007165">
    <property type="term" value="P:signal transduction"/>
    <property type="evidence" value="ECO:0007669"/>
    <property type="project" value="InterPro"/>
</dbReference>
<evidence type="ECO:0000256" key="2">
    <source>
        <dbReference type="ARBA" id="ARBA00023134"/>
    </source>
</evidence>
<feature type="compositionally biased region" description="Low complexity" evidence="3">
    <location>
        <begin position="793"/>
        <end position="805"/>
    </location>
</feature>
<feature type="region of interest" description="Disordered" evidence="3">
    <location>
        <begin position="709"/>
        <end position="770"/>
    </location>
</feature>
<feature type="compositionally biased region" description="Low complexity" evidence="3">
    <location>
        <begin position="356"/>
        <end position="371"/>
    </location>
</feature>
<feature type="compositionally biased region" description="Acidic residues" evidence="3">
    <location>
        <begin position="709"/>
        <end position="721"/>
    </location>
</feature>
<feature type="region of interest" description="Disordered" evidence="3">
    <location>
        <begin position="267"/>
        <end position="305"/>
    </location>
</feature>
<keyword evidence="5" id="KW-1185">Reference proteome</keyword>
<feature type="region of interest" description="Disordered" evidence="3">
    <location>
        <begin position="402"/>
        <end position="495"/>
    </location>
</feature>
<dbReference type="PROSITE" id="PS51421">
    <property type="entry name" value="RAS"/>
    <property type="match status" value="1"/>
</dbReference>
<feature type="region of interest" description="Disordered" evidence="3">
    <location>
        <begin position="514"/>
        <end position="545"/>
    </location>
</feature>
<evidence type="ECO:0000256" key="3">
    <source>
        <dbReference type="SAM" id="MobiDB-lite"/>
    </source>
</evidence>
<feature type="compositionally biased region" description="Polar residues" evidence="3">
    <location>
        <begin position="514"/>
        <end position="532"/>
    </location>
</feature>
<dbReference type="Pfam" id="PF00071">
    <property type="entry name" value="Ras"/>
    <property type="match status" value="1"/>
</dbReference>
<dbReference type="SUPFAM" id="SSF52540">
    <property type="entry name" value="P-loop containing nucleoside triphosphate hydrolases"/>
    <property type="match status" value="1"/>
</dbReference>
<feature type="compositionally biased region" description="Basic and acidic residues" evidence="3">
    <location>
        <begin position="95"/>
        <end position="106"/>
    </location>
</feature>
<dbReference type="GO" id="GO:0003924">
    <property type="term" value="F:GTPase activity"/>
    <property type="evidence" value="ECO:0007669"/>
    <property type="project" value="InterPro"/>
</dbReference>
<dbReference type="PRINTS" id="PR00449">
    <property type="entry name" value="RASTRNSFRMNG"/>
</dbReference>
<name>A0A507DTA5_9FUNG</name>
<feature type="compositionally biased region" description="Polar residues" evidence="3">
    <location>
        <begin position="621"/>
        <end position="632"/>
    </location>
</feature>
<gene>
    <name evidence="4" type="ORF">PhCBS80983_g05770</name>
</gene>
<feature type="compositionally biased region" description="Low complexity" evidence="3">
    <location>
        <begin position="533"/>
        <end position="545"/>
    </location>
</feature>
<comment type="caution">
    <text evidence="4">The sequence shown here is derived from an EMBL/GenBank/DDBJ whole genome shotgun (WGS) entry which is preliminary data.</text>
</comment>
<feature type="compositionally biased region" description="Polar residues" evidence="3">
    <location>
        <begin position="658"/>
        <end position="667"/>
    </location>
</feature>
<dbReference type="InterPro" id="IPR001806">
    <property type="entry name" value="Small_GTPase"/>
</dbReference>
<dbReference type="GO" id="GO:0005525">
    <property type="term" value="F:GTP binding"/>
    <property type="evidence" value="ECO:0007669"/>
    <property type="project" value="UniProtKB-KW"/>
</dbReference>
<dbReference type="InterPro" id="IPR020849">
    <property type="entry name" value="Small_GTPase_Ras-type"/>
</dbReference>
<feature type="compositionally biased region" description="Basic and acidic residues" evidence="3">
    <location>
        <begin position="598"/>
        <end position="608"/>
    </location>
</feature>
<dbReference type="InterPro" id="IPR027417">
    <property type="entry name" value="P-loop_NTPase"/>
</dbReference>
<dbReference type="EMBL" id="QEAQ01000140">
    <property type="protein sequence ID" value="TPX54766.1"/>
    <property type="molecule type" value="Genomic_DNA"/>
</dbReference>
<evidence type="ECO:0000313" key="5">
    <source>
        <dbReference type="Proteomes" id="UP000318582"/>
    </source>
</evidence>
<feature type="region of interest" description="Disordered" evidence="3">
    <location>
        <begin position="562"/>
        <end position="633"/>
    </location>
</feature>
<keyword evidence="1" id="KW-0547">Nucleotide-binding</keyword>
<dbReference type="PANTHER" id="PTHR24070">
    <property type="entry name" value="RAS, DI-RAS, AND RHEB FAMILY MEMBERS OF SMALL GTPASE SUPERFAMILY"/>
    <property type="match status" value="1"/>
</dbReference>
<feature type="compositionally biased region" description="Basic and acidic residues" evidence="3">
    <location>
        <begin position="808"/>
        <end position="824"/>
    </location>
</feature>
<feature type="region of interest" description="Disordered" evidence="3">
    <location>
        <begin position="787"/>
        <end position="842"/>
    </location>
</feature>
<feature type="region of interest" description="Disordered" evidence="3">
    <location>
        <begin position="74"/>
        <end position="106"/>
    </location>
</feature>
<dbReference type="STRING" id="109895.A0A507DTA5"/>
<dbReference type="PROSITE" id="PS51419">
    <property type="entry name" value="RAB"/>
    <property type="match status" value="1"/>
</dbReference>
<evidence type="ECO:0000256" key="1">
    <source>
        <dbReference type="ARBA" id="ARBA00022741"/>
    </source>
</evidence>